<feature type="chain" id="PRO_5011116095" description="Secreted protein" evidence="2">
    <location>
        <begin position="21"/>
        <end position="68"/>
    </location>
</feature>
<sequence>MAFVLSAAIFLTSTGFLVGAALEPTAPTVIVPSSSPGSSEGKTNVSQLSPKLSDEAATGSAGSRATRD</sequence>
<keyword evidence="4" id="KW-1185">Reference proteome</keyword>
<evidence type="ECO:0000256" key="2">
    <source>
        <dbReference type="SAM" id="SignalP"/>
    </source>
</evidence>
<proteinExistence type="predicted"/>
<dbReference type="AlphaFoldDB" id="A0A158KGL2"/>
<gene>
    <name evidence="3" type="ORF">AWB66_06097</name>
</gene>
<dbReference type="Proteomes" id="UP000054717">
    <property type="component" value="Unassembled WGS sequence"/>
</dbReference>
<organism evidence="3 4">
    <name type="scientific">Caballeronia telluris</name>
    <dbReference type="NCBI Taxonomy" id="326475"/>
    <lineage>
        <taxon>Bacteria</taxon>
        <taxon>Pseudomonadati</taxon>
        <taxon>Pseudomonadota</taxon>
        <taxon>Betaproteobacteria</taxon>
        <taxon>Burkholderiales</taxon>
        <taxon>Burkholderiaceae</taxon>
        <taxon>Caballeronia</taxon>
    </lineage>
</organism>
<feature type="compositionally biased region" description="Polar residues" evidence="1">
    <location>
        <begin position="31"/>
        <end position="50"/>
    </location>
</feature>
<feature type="signal peptide" evidence="2">
    <location>
        <begin position="1"/>
        <end position="20"/>
    </location>
</feature>
<name>A0A158KGL2_9BURK</name>
<evidence type="ECO:0000256" key="1">
    <source>
        <dbReference type="SAM" id="MobiDB-lite"/>
    </source>
</evidence>
<dbReference type="EMBL" id="FCNZ02000055">
    <property type="protein sequence ID" value="SAL79690.1"/>
    <property type="molecule type" value="Genomic_DNA"/>
</dbReference>
<feature type="region of interest" description="Disordered" evidence="1">
    <location>
        <begin position="29"/>
        <end position="68"/>
    </location>
</feature>
<evidence type="ECO:0008006" key="5">
    <source>
        <dbReference type="Google" id="ProtNLM"/>
    </source>
</evidence>
<comment type="caution">
    <text evidence="3">The sequence shown here is derived from an EMBL/GenBank/DDBJ whole genome shotgun (WGS) entry which is preliminary data.</text>
</comment>
<protein>
    <recommendedName>
        <fullName evidence="5">Secreted protein</fullName>
    </recommendedName>
</protein>
<keyword evidence="2" id="KW-0732">Signal</keyword>
<evidence type="ECO:0000313" key="4">
    <source>
        <dbReference type="Proteomes" id="UP000054717"/>
    </source>
</evidence>
<accession>A0A158KGL2</accession>
<reference evidence="3" key="1">
    <citation type="submission" date="2016-01" db="EMBL/GenBank/DDBJ databases">
        <authorList>
            <person name="Peeters Charlotte."/>
        </authorList>
    </citation>
    <scope>NUCLEOTIDE SEQUENCE</scope>
    <source>
        <strain evidence="3">LMG 22936</strain>
    </source>
</reference>
<evidence type="ECO:0000313" key="3">
    <source>
        <dbReference type="EMBL" id="SAL79690.1"/>
    </source>
</evidence>